<evidence type="ECO:0000313" key="1">
    <source>
        <dbReference type="EMBL" id="RDB29740.1"/>
    </source>
</evidence>
<gene>
    <name evidence="1" type="ORF">Hypma_013815</name>
</gene>
<evidence type="ECO:0000313" key="2">
    <source>
        <dbReference type="Proteomes" id="UP000076154"/>
    </source>
</evidence>
<accession>A0A369K8E2</accession>
<comment type="caution">
    <text evidence="1">The sequence shown here is derived from an EMBL/GenBank/DDBJ whole genome shotgun (WGS) entry which is preliminary data.</text>
</comment>
<dbReference type="EMBL" id="LUEZ02000009">
    <property type="protein sequence ID" value="RDB29740.1"/>
    <property type="molecule type" value="Genomic_DNA"/>
</dbReference>
<dbReference type="Proteomes" id="UP000076154">
    <property type="component" value="Unassembled WGS sequence"/>
</dbReference>
<proteinExistence type="predicted"/>
<dbReference type="InParanoid" id="A0A369K8E2"/>
<protein>
    <submittedName>
        <fullName evidence="1">Uncharacterized protein</fullName>
    </submittedName>
</protein>
<reference evidence="1" key="1">
    <citation type="submission" date="2018-04" db="EMBL/GenBank/DDBJ databases">
        <title>Whole genome sequencing of Hypsizygus marmoreus.</title>
        <authorList>
            <person name="Choi I.-G."/>
            <person name="Min B."/>
            <person name="Kim J.-G."/>
            <person name="Kim S."/>
            <person name="Oh Y.-L."/>
            <person name="Kong W.-S."/>
            <person name="Park H."/>
            <person name="Jeong J."/>
            <person name="Song E.-S."/>
        </authorList>
    </citation>
    <scope>NUCLEOTIDE SEQUENCE [LARGE SCALE GENOMIC DNA]</scope>
    <source>
        <strain evidence="1">51987-8</strain>
    </source>
</reference>
<sequence length="160" mass="17675">MPRFSRNVKALLPLYGDHQLDNLGVAASAISSILTHPSSAHLNLSARVTPATVALGIKSVRWPGGYHSMCSQVDSWKPPLHRWLFSQMGLTIRPHKKKPITITYVLSLSHSPPKTPLQTLSPILPPTLPQSVNQTVKVNVACLRSEQVIVDIYIPYRKSV</sequence>
<keyword evidence="2" id="KW-1185">Reference proteome</keyword>
<dbReference type="STRING" id="39966.A0A369K8E2"/>
<organism evidence="1 2">
    <name type="scientific">Hypsizygus marmoreus</name>
    <name type="common">White beech mushroom</name>
    <name type="synonym">Agaricus marmoreus</name>
    <dbReference type="NCBI Taxonomy" id="39966"/>
    <lineage>
        <taxon>Eukaryota</taxon>
        <taxon>Fungi</taxon>
        <taxon>Dikarya</taxon>
        <taxon>Basidiomycota</taxon>
        <taxon>Agaricomycotina</taxon>
        <taxon>Agaricomycetes</taxon>
        <taxon>Agaricomycetidae</taxon>
        <taxon>Agaricales</taxon>
        <taxon>Tricholomatineae</taxon>
        <taxon>Lyophyllaceae</taxon>
        <taxon>Hypsizygus</taxon>
    </lineage>
</organism>
<name>A0A369K8E2_HYPMA</name>
<dbReference type="OrthoDB" id="5212574at2759"/>
<dbReference type="AlphaFoldDB" id="A0A369K8E2"/>